<protein>
    <submittedName>
        <fullName evidence="1">Uncharacterized protein</fullName>
    </submittedName>
</protein>
<gene>
    <name evidence="1" type="ORF">GCM10009727_95980</name>
</gene>
<evidence type="ECO:0000313" key="2">
    <source>
        <dbReference type="Proteomes" id="UP001501020"/>
    </source>
</evidence>
<reference evidence="2" key="1">
    <citation type="journal article" date="2019" name="Int. J. Syst. Evol. Microbiol.">
        <title>The Global Catalogue of Microorganisms (GCM) 10K type strain sequencing project: providing services to taxonomists for standard genome sequencing and annotation.</title>
        <authorList>
            <consortium name="The Broad Institute Genomics Platform"/>
            <consortium name="The Broad Institute Genome Sequencing Center for Infectious Disease"/>
            <person name="Wu L."/>
            <person name="Ma J."/>
        </authorList>
    </citation>
    <scope>NUCLEOTIDE SEQUENCE [LARGE SCALE GENOMIC DNA]</scope>
    <source>
        <strain evidence="2">JCM 13850</strain>
    </source>
</reference>
<organism evidence="1 2">
    <name type="scientific">Actinomadura napierensis</name>
    <dbReference type="NCBI Taxonomy" id="267854"/>
    <lineage>
        <taxon>Bacteria</taxon>
        <taxon>Bacillati</taxon>
        <taxon>Actinomycetota</taxon>
        <taxon>Actinomycetes</taxon>
        <taxon>Streptosporangiales</taxon>
        <taxon>Thermomonosporaceae</taxon>
        <taxon>Actinomadura</taxon>
    </lineage>
</organism>
<proteinExistence type="predicted"/>
<comment type="caution">
    <text evidence="1">The sequence shown here is derived from an EMBL/GenBank/DDBJ whole genome shotgun (WGS) entry which is preliminary data.</text>
</comment>
<dbReference type="EMBL" id="BAAAMR010000213">
    <property type="protein sequence ID" value="GAA2171032.1"/>
    <property type="molecule type" value="Genomic_DNA"/>
</dbReference>
<dbReference type="Proteomes" id="UP001501020">
    <property type="component" value="Unassembled WGS sequence"/>
</dbReference>
<keyword evidence="2" id="KW-1185">Reference proteome</keyword>
<name>A0ABP5M9L6_9ACTN</name>
<evidence type="ECO:0000313" key="1">
    <source>
        <dbReference type="EMBL" id="GAA2171032.1"/>
    </source>
</evidence>
<sequence length="84" mass="8897">MPATRAQVGPPASYVQLPDFAAETSSIGWAANGPVPVTAGATWDAETVADSVRAARNETTRDAWRQVRDLVSDDLRSVIDGALE</sequence>
<accession>A0ABP5M9L6</accession>